<comment type="similarity">
    <text evidence="1 2">Belongs to the anti-sigma-factor antagonist family.</text>
</comment>
<dbReference type="CDD" id="cd07043">
    <property type="entry name" value="STAS_anti-anti-sigma_factors"/>
    <property type="match status" value="1"/>
</dbReference>
<dbReference type="SUPFAM" id="SSF52091">
    <property type="entry name" value="SpoIIaa-like"/>
    <property type="match status" value="1"/>
</dbReference>
<reference evidence="5" key="1">
    <citation type="submission" date="2016-10" db="EMBL/GenBank/DDBJ databases">
        <authorList>
            <person name="Varghese N."/>
            <person name="Submissions S."/>
        </authorList>
    </citation>
    <scope>NUCLEOTIDE SEQUENCE [LARGE SCALE GENOMIC DNA]</scope>
    <source>
        <strain evidence="5">DSM 45459</strain>
    </source>
</reference>
<dbReference type="PROSITE" id="PS50801">
    <property type="entry name" value="STAS"/>
    <property type="match status" value="1"/>
</dbReference>
<dbReference type="EMBL" id="FNKO01000002">
    <property type="protein sequence ID" value="SDQ78454.1"/>
    <property type="molecule type" value="Genomic_DNA"/>
</dbReference>
<gene>
    <name evidence="4" type="ORF">SAMN04489718_2178</name>
</gene>
<evidence type="ECO:0000259" key="3">
    <source>
        <dbReference type="PROSITE" id="PS50801"/>
    </source>
</evidence>
<accession>A0A1H1DPP5</accession>
<dbReference type="NCBIfam" id="TIGR00377">
    <property type="entry name" value="ant_ant_sig"/>
    <property type="match status" value="1"/>
</dbReference>
<dbReference type="PANTHER" id="PTHR33495:SF13">
    <property type="entry name" value="ANTI-SIGMA-F FACTOR ANTAGONIST RSFB"/>
    <property type="match status" value="1"/>
</dbReference>
<evidence type="ECO:0000313" key="4">
    <source>
        <dbReference type="EMBL" id="SDQ78454.1"/>
    </source>
</evidence>
<feature type="domain" description="STAS" evidence="3">
    <location>
        <begin position="22"/>
        <end position="131"/>
    </location>
</feature>
<dbReference type="STRING" id="995062.SAMN04489718_2178"/>
<dbReference type="Gene3D" id="3.30.750.24">
    <property type="entry name" value="STAS domain"/>
    <property type="match status" value="1"/>
</dbReference>
<name>A0A1H1DPP5_9ACTN</name>
<organism evidence="4 5">
    <name type="scientific">Actinopolyspora saharensis</name>
    <dbReference type="NCBI Taxonomy" id="995062"/>
    <lineage>
        <taxon>Bacteria</taxon>
        <taxon>Bacillati</taxon>
        <taxon>Actinomycetota</taxon>
        <taxon>Actinomycetes</taxon>
        <taxon>Actinopolysporales</taxon>
        <taxon>Actinopolysporaceae</taxon>
        <taxon>Actinopolyspora</taxon>
    </lineage>
</organism>
<proteinExistence type="inferred from homology"/>
<protein>
    <recommendedName>
        <fullName evidence="2">Anti-sigma factor antagonist</fullName>
    </recommendedName>
</protein>
<dbReference type="InterPro" id="IPR036513">
    <property type="entry name" value="STAS_dom_sf"/>
</dbReference>
<sequence length="132" mass="13963">MAMFDTPTHVDAPASMEGTEKVSTSLQWHGRTAVLAITGEVDMVTAPLVQGKLTSTLEEHRPPVLVVDLEHVDFFASAGLSALVAAYQQAGESTALRVVAGSSATARPLRVTALDRKISVYSSRQEALSAGR</sequence>
<dbReference type="AlphaFoldDB" id="A0A1H1DPP5"/>
<evidence type="ECO:0000256" key="2">
    <source>
        <dbReference type="RuleBase" id="RU003749"/>
    </source>
</evidence>
<dbReference type="InterPro" id="IPR002645">
    <property type="entry name" value="STAS_dom"/>
</dbReference>
<dbReference type="InterPro" id="IPR003658">
    <property type="entry name" value="Anti-sigma_ant"/>
</dbReference>
<dbReference type="Proteomes" id="UP000199301">
    <property type="component" value="Unassembled WGS sequence"/>
</dbReference>
<dbReference type="Pfam" id="PF01740">
    <property type="entry name" value="STAS"/>
    <property type="match status" value="1"/>
</dbReference>
<keyword evidence="5" id="KW-1185">Reference proteome</keyword>
<evidence type="ECO:0000313" key="5">
    <source>
        <dbReference type="Proteomes" id="UP000199301"/>
    </source>
</evidence>
<dbReference type="GO" id="GO:0043856">
    <property type="term" value="F:anti-sigma factor antagonist activity"/>
    <property type="evidence" value="ECO:0007669"/>
    <property type="project" value="InterPro"/>
</dbReference>
<evidence type="ECO:0000256" key="1">
    <source>
        <dbReference type="ARBA" id="ARBA00009013"/>
    </source>
</evidence>
<dbReference type="PANTHER" id="PTHR33495">
    <property type="entry name" value="ANTI-SIGMA FACTOR ANTAGONIST TM_1081-RELATED-RELATED"/>
    <property type="match status" value="1"/>
</dbReference>